<proteinExistence type="predicted"/>
<organism evidence="1">
    <name type="scientific">Notodromas monacha</name>
    <dbReference type="NCBI Taxonomy" id="399045"/>
    <lineage>
        <taxon>Eukaryota</taxon>
        <taxon>Metazoa</taxon>
        <taxon>Ecdysozoa</taxon>
        <taxon>Arthropoda</taxon>
        <taxon>Crustacea</taxon>
        <taxon>Oligostraca</taxon>
        <taxon>Ostracoda</taxon>
        <taxon>Podocopa</taxon>
        <taxon>Podocopida</taxon>
        <taxon>Cypridocopina</taxon>
        <taxon>Cypridoidea</taxon>
        <taxon>Cyprididae</taxon>
        <taxon>Notodromas</taxon>
    </lineage>
</organism>
<keyword evidence="2" id="KW-1185">Reference proteome</keyword>
<evidence type="ECO:0000313" key="1">
    <source>
        <dbReference type="EMBL" id="CAD7283331.1"/>
    </source>
</evidence>
<feature type="non-terminal residue" evidence="1">
    <location>
        <position position="315"/>
    </location>
</feature>
<feature type="non-terminal residue" evidence="1">
    <location>
        <position position="1"/>
    </location>
</feature>
<gene>
    <name evidence="1" type="ORF">NMOB1V02_LOCUS10947</name>
</gene>
<accession>A0A7R9GJF0</accession>
<protein>
    <submittedName>
        <fullName evidence="1">Uncharacterized protein</fullName>
    </submittedName>
</protein>
<evidence type="ECO:0000313" key="2">
    <source>
        <dbReference type="Proteomes" id="UP000678499"/>
    </source>
</evidence>
<name>A0A7R9GJF0_9CRUS</name>
<dbReference type="EMBL" id="OA887272">
    <property type="protein sequence ID" value="CAD7283331.1"/>
    <property type="molecule type" value="Genomic_DNA"/>
</dbReference>
<dbReference type="Proteomes" id="UP000678499">
    <property type="component" value="Unassembled WGS sequence"/>
</dbReference>
<dbReference type="AlphaFoldDB" id="A0A7R9GJF0"/>
<reference evidence="1" key="1">
    <citation type="submission" date="2020-11" db="EMBL/GenBank/DDBJ databases">
        <authorList>
            <person name="Tran Van P."/>
        </authorList>
    </citation>
    <scope>NUCLEOTIDE SEQUENCE</scope>
</reference>
<sequence>LQYLVEQFETVITWESVTFKGKNISDFPKCALPVSPADPNLLIGRQMICDSKGMSCTNVVGGAHVNYGFRPADKSGQAVIDDTVNIDTFEVLVAKKKKPTNPFKQMWSIFLPSAGRWFSFEPIALLCMIISSSRLFHLDVHLPDAREEPLLQIHGQWVQKSEQGMKSSSNMNIIARRGTTYRTRATRHSKNMANQDKNGIVKLKTLRTESKRPLGQVSLLRQPIMRHLSTISEIRDIETSPIIPKIRGTHWIEYDCHFEKDLRPYNVKILCQLGLRVLYSVWVCSLAFTSSSTQKGSLFPPRSAAASPWALNTLT</sequence>
<dbReference type="EMBL" id="CAJPEX010005235">
    <property type="protein sequence ID" value="CAG0923483.1"/>
    <property type="molecule type" value="Genomic_DNA"/>
</dbReference>